<evidence type="ECO:0008006" key="4">
    <source>
        <dbReference type="Google" id="ProtNLM"/>
    </source>
</evidence>
<evidence type="ECO:0000256" key="1">
    <source>
        <dbReference type="SAM" id="SignalP"/>
    </source>
</evidence>
<protein>
    <recommendedName>
        <fullName evidence="4">Polysaccharide deacetylase</fullName>
    </recommendedName>
</protein>
<dbReference type="EMBL" id="JACHWX010000003">
    <property type="protein sequence ID" value="MBB3055091.1"/>
    <property type="molecule type" value="Genomic_DNA"/>
</dbReference>
<dbReference type="AlphaFoldDB" id="A0A839SAB2"/>
<organism evidence="2 3">
    <name type="scientific">Mucilaginibacter gotjawali</name>
    <dbReference type="NCBI Taxonomy" id="1550579"/>
    <lineage>
        <taxon>Bacteria</taxon>
        <taxon>Pseudomonadati</taxon>
        <taxon>Bacteroidota</taxon>
        <taxon>Sphingobacteriia</taxon>
        <taxon>Sphingobacteriales</taxon>
        <taxon>Sphingobacteriaceae</taxon>
        <taxon>Mucilaginibacter</taxon>
    </lineage>
</organism>
<dbReference type="InterPro" id="IPR011330">
    <property type="entry name" value="Glyco_hydro/deAcase_b/a-brl"/>
</dbReference>
<accession>A0A839SAB2</accession>
<feature type="signal peptide" evidence="1">
    <location>
        <begin position="1"/>
        <end position="23"/>
    </location>
</feature>
<evidence type="ECO:0000313" key="3">
    <source>
        <dbReference type="Proteomes" id="UP000539265"/>
    </source>
</evidence>
<reference evidence="2" key="1">
    <citation type="submission" date="2020-08" db="EMBL/GenBank/DDBJ databases">
        <title>Genomic Encyclopedia of Type Strains, Phase III (KMG-III): the genomes of soil and plant-associated and newly described type strains.</title>
        <authorList>
            <person name="Whitman W."/>
        </authorList>
    </citation>
    <scope>NUCLEOTIDE SEQUENCE [LARGE SCALE GENOMIC DNA]</scope>
    <source>
        <strain evidence="2">CECT 8628</strain>
    </source>
</reference>
<dbReference type="RefSeq" id="WP_183475868.1">
    <property type="nucleotide sequence ID" value="NZ_JACHWX010000003.1"/>
</dbReference>
<evidence type="ECO:0000313" key="2">
    <source>
        <dbReference type="EMBL" id="MBB3055091.1"/>
    </source>
</evidence>
<comment type="caution">
    <text evidence="2">The sequence shown here is derived from an EMBL/GenBank/DDBJ whole genome shotgun (WGS) entry which is preliminary data.</text>
</comment>
<proteinExistence type="predicted"/>
<gene>
    <name evidence="2" type="ORF">FHS11_001508</name>
</gene>
<dbReference type="Gene3D" id="3.20.20.370">
    <property type="entry name" value="Glycoside hydrolase/deacetylase"/>
    <property type="match status" value="1"/>
</dbReference>
<dbReference type="SUPFAM" id="SSF88713">
    <property type="entry name" value="Glycoside hydrolase/deacetylase"/>
    <property type="match status" value="1"/>
</dbReference>
<dbReference type="Proteomes" id="UP000539265">
    <property type="component" value="Unassembled WGS sequence"/>
</dbReference>
<dbReference type="GO" id="GO:0005975">
    <property type="term" value="P:carbohydrate metabolic process"/>
    <property type="evidence" value="ECO:0007669"/>
    <property type="project" value="InterPro"/>
</dbReference>
<feature type="chain" id="PRO_5032671499" description="Polysaccharide deacetylase" evidence="1">
    <location>
        <begin position="24"/>
        <end position="336"/>
    </location>
</feature>
<keyword evidence="1" id="KW-0732">Signal</keyword>
<keyword evidence="3" id="KW-1185">Reference proteome</keyword>
<sequence>MKRLLNYIYFLFLLLTQTEVAHAQANYLKITNYKVYYGWATHYPQDWMIIRQFENEGKNYFLLVNPQTLETRIDEPSFYKVKPLTLSEARDFFRNSPYIKAIKKAERHSVNTQDAGIENGMPKQTGISLTADLCPSHRPLDKRIFTEIISEFQKVEYPVPVALSVSGIWMKQHQQDLEWLKKMHAEHQINITWINHSYNHRVSPTLPLKNNFLLLPGTNINFEVLETEKSMLKNGLLPSVFFRFPGLVSDRQLVFKITDFGLIPVGSDAWLAKGQKPQAGSIVLIHGNGNEPVGVNDFIKLIHSKTKAIAKKEWLLYDLRESVDKEFENKSDSTAQ</sequence>
<dbReference type="CDD" id="cd10963">
    <property type="entry name" value="CE4_RC0012_like"/>
    <property type="match status" value="1"/>
</dbReference>
<name>A0A839SAB2_9SPHI</name>